<dbReference type="InterPro" id="IPR006478">
    <property type="entry name" value="Formate_DH_asu"/>
</dbReference>
<evidence type="ECO:0000313" key="26">
    <source>
        <dbReference type="Proteomes" id="UP000216446"/>
    </source>
</evidence>
<dbReference type="InParanoid" id="A0A259U1Y8"/>
<dbReference type="Pfam" id="PF04879">
    <property type="entry name" value="Molybdop_Fe4S4"/>
    <property type="match status" value="1"/>
</dbReference>
<dbReference type="InterPro" id="IPR027467">
    <property type="entry name" value="MopterinOxRdtase_cofactor_BS"/>
</dbReference>
<dbReference type="InterPro" id="IPR036010">
    <property type="entry name" value="2Fe-2S_ferredoxin-like_sf"/>
</dbReference>
<comment type="cofactor">
    <cofactor evidence="1">
        <name>Mo-bis(molybdopterin guanine dinucleotide)</name>
        <dbReference type="ChEBI" id="CHEBI:60539"/>
    </cofactor>
</comment>
<keyword evidence="13" id="KW-0408">Iron</keyword>
<evidence type="ECO:0000256" key="5">
    <source>
        <dbReference type="ARBA" id="ARBA00022505"/>
    </source>
</evidence>
<dbReference type="InterPro" id="IPR009010">
    <property type="entry name" value="Asp_de-COase-like_dom_sf"/>
</dbReference>
<keyword evidence="14" id="KW-0411">Iron-sulfur</keyword>
<keyword evidence="10" id="KW-0574">Periplasm</keyword>
<dbReference type="GO" id="GO:0043546">
    <property type="term" value="F:molybdopterin cofactor binding"/>
    <property type="evidence" value="ECO:0007669"/>
    <property type="project" value="InterPro"/>
</dbReference>
<comment type="catalytic activity">
    <reaction evidence="17">
        <text>2 Fe(II)-[cytochrome] + nitrate + 2 H(+) = 2 Fe(III)-[cytochrome] + nitrite + H2O</text>
        <dbReference type="Rhea" id="RHEA:12909"/>
        <dbReference type="Rhea" id="RHEA-COMP:11777"/>
        <dbReference type="Rhea" id="RHEA-COMP:11778"/>
        <dbReference type="ChEBI" id="CHEBI:15377"/>
        <dbReference type="ChEBI" id="CHEBI:15378"/>
        <dbReference type="ChEBI" id="CHEBI:16301"/>
        <dbReference type="ChEBI" id="CHEBI:17632"/>
        <dbReference type="ChEBI" id="CHEBI:29033"/>
        <dbReference type="ChEBI" id="CHEBI:29034"/>
        <dbReference type="EC" id="1.9.6.1"/>
    </reaction>
</comment>
<dbReference type="PANTHER" id="PTHR43105:SF14">
    <property type="entry name" value="FORMATE DEHYDROGENASE H"/>
    <property type="match status" value="1"/>
</dbReference>
<dbReference type="SMART" id="SM00929">
    <property type="entry name" value="NADH-G_4Fe-4S_3"/>
    <property type="match status" value="1"/>
</dbReference>
<dbReference type="GO" id="GO:0050140">
    <property type="term" value="F:nitrate reductase (cytochrome) activity"/>
    <property type="evidence" value="ECO:0007669"/>
    <property type="project" value="UniProtKB-EC"/>
</dbReference>
<dbReference type="SUPFAM" id="SSF53706">
    <property type="entry name" value="Formate dehydrogenase/DMSO reductase, domains 1-3"/>
    <property type="match status" value="1"/>
</dbReference>
<evidence type="ECO:0000256" key="7">
    <source>
        <dbReference type="ARBA" id="ARBA00022723"/>
    </source>
</evidence>
<keyword evidence="15" id="KW-0534">Nitrate assimilation</keyword>
<evidence type="ECO:0000256" key="14">
    <source>
        <dbReference type="ARBA" id="ARBA00023014"/>
    </source>
</evidence>
<keyword evidence="11" id="KW-0813">Transport</keyword>
<dbReference type="InterPro" id="IPR050123">
    <property type="entry name" value="Prok_molybdopt-oxidoreductase"/>
</dbReference>
<evidence type="ECO:0000256" key="20">
    <source>
        <dbReference type="SAM" id="MobiDB-lite"/>
    </source>
</evidence>
<feature type="domain" description="2Fe-2S ferredoxin-type" evidence="21">
    <location>
        <begin position="24"/>
        <end position="115"/>
    </location>
</feature>
<dbReference type="RefSeq" id="WP_094549909.1">
    <property type="nucleotide sequence ID" value="NZ_MQWB01000001.1"/>
</dbReference>
<evidence type="ECO:0000256" key="1">
    <source>
        <dbReference type="ARBA" id="ARBA00001942"/>
    </source>
</evidence>
<dbReference type="Gene3D" id="3.10.20.740">
    <property type="match status" value="1"/>
</dbReference>
<dbReference type="GO" id="GO:0008863">
    <property type="term" value="F:formate dehydrogenase (NAD+) activity"/>
    <property type="evidence" value="ECO:0007669"/>
    <property type="project" value="InterPro"/>
</dbReference>
<evidence type="ECO:0000256" key="17">
    <source>
        <dbReference type="ARBA" id="ARBA00052176"/>
    </source>
</evidence>
<keyword evidence="5" id="KW-0500">Molybdenum</keyword>
<dbReference type="PROSITE" id="PS00198">
    <property type="entry name" value="4FE4S_FER_1"/>
    <property type="match status" value="1"/>
</dbReference>
<dbReference type="EMBL" id="MQWB01000001">
    <property type="protein sequence ID" value="OZC03956.1"/>
    <property type="molecule type" value="Genomic_DNA"/>
</dbReference>
<keyword evidence="6" id="KW-0001">2Fe-2S</keyword>
<keyword evidence="4" id="KW-0004">4Fe-4S</keyword>
<dbReference type="FunFam" id="3.40.228.10:FF:000002">
    <property type="entry name" value="Formate dehydrogenase subunit alpha"/>
    <property type="match status" value="1"/>
</dbReference>
<dbReference type="PROSITE" id="PS51839">
    <property type="entry name" value="4FE4S_HC3"/>
    <property type="match status" value="1"/>
</dbReference>
<dbReference type="GO" id="GO:0003954">
    <property type="term" value="F:NADH dehydrogenase activity"/>
    <property type="evidence" value="ECO:0007669"/>
    <property type="project" value="TreeGrafter"/>
</dbReference>
<evidence type="ECO:0000313" key="25">
    <source>
        <dbReference type="EMBL" id="OZC03956.1"/>
    </source>
</evidence>
<evidence type="ECO:0000256" key="6">
    <source>
        <dbReference type="ARBA" id="ARBA00022714"/>
    </source>
</evidence>
<keyword evidence="11" id="KW-0249">Electron transport</keyword>
<dbReference type="FunFam" id="2.40.40.20:FF:000005">
    <property type="entry name" value="Periplasmic nitrate reductase"/>
    <property type="match status" value="1"/>
</dbReference>
<reference evidence="25 26" key="1">
    <citation type="submission" date="2016-11" db="EMBL/GenBank/DDBJ databases">
        <title>Study of marine rhodopsin-containing bacteria.</title>
        <authorList>
            <person name="Yoshizawa S."/>
            <person name="Kumagai Y."/>
            <person name="Kogure K."/>
        </authorList>
    </citation>
    <scope>NUCLEOTIDE SEQUENCE [LARGE SCALE GENOMIC DNA]</scope>
    <source>
        <strain evidence="25 26">SG-29</strain>
    </source>
</reference>
<dbReference type="FunFam" id="3.30.70.20:FF:000032">
    <property type="entry name" value="Formate dehydrogenase, alpha subunit"/>
    <property type="match status" value="1"/>
</dbReference>
<keyword evidence="12" id="KW-0560">Oxidoreductase</keyword>
<feature type="domain" description="4Fe-4S Mo/W bis-MGD-type" evidence="23">
    <location>
        <begin position="296"/>
        <end position="351"/>
    </location>
</feature>
<gene>
    <name evidence="25" type="ORF">BSZ36_13775</name>
</gene>
<feature type="region of interest" description="Disordered" evidence="20">
    <location>
        <begin position="1"/>
        <end position="24"/>
    </location>
</feature>
<feature type="region of interest" description="Disordered" evidence="20">
    <location>
        <begin position="374"/>
        <end position="395"/>
    </location>
</feature>
<dbReference type="GO" id="GO:0015942">
    <property type="term" value="P:formate metabolic process"/>
    <property type="evidence" value="ECO:0007669"/>
    <property type="project" value="InterPro"/>
</dbReference>
<dbReference type="SUPFAM" id="SSF54862">
    <property type="entry name" value="4Fe-4S ferredoxins"/>
    <property type="match status" value="1"/>
</dbReference>
<dbReference type="NCBIfam" id="TIGR01591">
    <property type="entry name" value="Fdh-alpha"/>
    <property type="match status" value="1"/>
</dbReference>
<dbReference type="PROSITE" id="PS51669">
    <property type="entry name" value="4FE4S_MOW_BIS_MGD"/>
    <property type="match status" value="1"/>
</dbReference>
<comment type="caution">
    <text evidence="25">The sequence shown here is derived from an EMBL/GenBank/DDBJ whole genome shotgun (WGS) entry which is preliminary data.</text>
</comment>
<dbReference type="Pfam" id="PF00384">
    <property type="entry name" value="Molybdopterin"/>
    <property type="match status" value="1"/>
</dbReference>
<dbReference type="InterPro" id="IPR041924">
    <property type="entry name" value="Formate_Dh-H_N"/>
</dbReference>
<dbReference type="CDD" id="cd02753">
    <property type="entry name" value="MopB_Formate-Dh-H"/>
    <property type="match status" value="1"/>
</dbReference>
<organism evidence="25 26">
    <name type="scientific">Rubricoccus marinus</name>
    <dbReference type="NCBI Taxonomy" id="716817"/>
    <lineage>
        <taxon>Bacteria</taxon>
        <taxon>Pseudomonadati</taxon>
        <taxon>Rhodothermota</taxon>
        <taxon>Rhodothermia</taxon>
        <taxon>Rhodothermales</taxon>
        <taxon>Rubricoccaceae</taxon>
        <taxon>Rubricoccus</taxon>
    </lineage>
</organism>
<dbReference type="InterPro" id="IPR017900">
    <property type="entry name" value="4Fe4S_Fe_S_CS"/>
</dbReference>
<dbReference type="SUPFAM" id="SSF50692">
    <property type="entry name" value="ADC-like"/>
    <property type="match status" value="1"/>
</dbReference>
<evidence type="ECO:0000256" key="18">
    <source>
        <dbReference type="ARBA" id="ARBA00055000"/>
    </source>
</evidence>
<dbReference type="Gene3D" id="3.40.228.10">
    <property type="entry name" value="Dimethylsulfoxide Reductase, domain 2"/>
    <property type="match status" value="1"/>
</dbReference>
<evidence type="ECO:0000259" key="21">
    <source>
        <dbReference type="PROSITE" id="PS51085"/>
    </source>
</evidence>
<comment type="similarity">
    <text evidence="3">In the C-terminal section; belongs to the prokaryotic molybdopterin-containing oxidoreductase family.</text>
</comment>
<dbReference type="InterPro" id="IPR006963">
    <property type="entry name" value="Mopterin_OxRdtase_4Fe-4S_dom"/>
</dbReference>
<dbReference type="Gene3D" id="2.20.25.90">
    <property type="entry name" value="ADC-like domains"/>
    <property type="match status" value="1"/>
</dbReference>
<evidence type="ECO:0000256" key="15">
    <source>
        <dbReference type="ARBA" id="ARBA00023063"/>
    </source>
</evidence>
<keyword evidence="26" id="KW-1185">Reference proteome</keyword>
<comment type="function">
    <text evidence="18">Catalytic subunit of the periplasmic nitrate reductase complex NapAB. Receives electrons from NapB and catalyzes the reduction of nitrate to nitrite.</text>
</comment>
<evidence type="ECO:0000256" key="2">
    <source>
        <dbReference type="ARBA" id="ARBA00001966"/>
    </source>
</evidence>
<dbReference type="AlphaFoldDB" id="A0A259U1Y8"/>
<dbReference type="PROSITE" id="PS51379">
    <property type="entry name" value="4FE4S_FER_2"/>
    <property type="match status" value="2"/>
</dbReference>
<dbReference type="EC" id="1.9.6.1" evidence="19"/>
<dbReference type="Pfam" id="PF10588">
    <property type="entry name" value="NADH-G_4Fe-4S_3"/>
    <property type="match status" value="1"/>
</dbReference>
<dbReference type="PROSITE" id="PS51085">
    <property type="entry name" value="2FE2S_FER_2"/>
    <property type="match status" value="1"/>
</dbReference>
<dbReference type="FunCoup" id="A0A259U1Y8">
    <property type="interactions" value="167"/>
</dbReference>
<dbReference type="GO" id="GO:0051539">
    <property type="term" value="F:4 iron, 4 sulfur cluster binding"/>
    <property type="evidence" value="ECO:0007669"/>
    <property type="project" value="UniProtKB-KW"/>
</dbReference>
<dbReference type="InterPro" id="IPR006656">
    <property type="entry name" value="Mopterin_OxRdtase"/>
</dbReference>
<evidence type="ECO:0000256" key="9">
    <source>
        <dbReference type="ARBA" id="ARBA00022737"/>
    </source>
</evidence>
<dbReference type="GO" id="GO:0042128">
    <property type="term" value="P:nitrate assimilation"/>
    <property type="evidence" value="ECO:0007669"/>
    <property type="project" value="UniProtKB-KW"/>
</dbReference>
<feature type="domain" description="4Fe-4S ferredoxin-type" evidence="22">
    <location>
        <begin position="175"/>
        <end position="205"/>
    </location>
</feature>
<comment type="cofactor">
    <cofactor evidence="2">
        <name>[4Fe-4S] cluster</name>
        <dbReference type="ChEBI" id="CHEBI:49883"/>
    </cofactor>
</comment>
<evidence type="ECO:0000256" key="12">
    <source>
        <dbReference type="ARBA" id="ARBA00023002"/>
    </source>
</evidence>
<dbReference type="GO" id="GO:0016020">
    <property type="term" value="C:membrane"/>
    <property type="evidence" value="ECO:0007669"/>
    <property type="project" value="TreeGrafter"/>
</dbReference>
<proteinExistence type="inferred from homology"/>
<evidence type="ECO:0000256" key="19">
    <source>
        <dbReference type="ARBA" id="ARBA00067026"/>
    </source>
</evidence>
<dbReference type="InterPro" id="IPR006657">
    <property type="entry name" value="MoPterin_dinucl-bd_dom"/>
</dbReference>
<dbReference type="Gene3D" id="2.40.40.20">
    <property type="match status" value="1"/>
</dbReference>
<accession>A0A259U1Y8</accession>
<evidence type="ECO:0000256" key="10">
    <source>
        <dbReference type="ARBA" id="ARBA00022764"/>
    </source>
</evidence>
<name>A0A259U1Y8_9BACT</name>
<evidence type="ECO:0000256" key="13">
    <source>
        <dbReference type="ARBA" id="ARBA00023004"/>
    </source>
</evidence>
<feature type="domain" description="4Fe-4S ferredoxin-type" evidence="22">
    <location>
        <begin position="218"/>
        <end position="247"/>
    </location>
</feature>
<evidence type="ECO:0000256" key="3">
    <source>
        <dbReference type="ARBA" id="ARBA00007023"/>
    </source>
</evidence>
<dbReference type="FunFam" id="2.20.25.90:FF:000001">
    <property type="entry name" value="Formate dehydrogenase subunit alpha"/>
    <property type="match status" value="1"/>
</dbReference>
<dbReference type="Proteomes" id="UP000216446">
    <property type="component" value="Unassembled WGS sequence"/>
</dbReference>
<evidence type="ECO:0000256" key="11">
    <source>
        <dbReference type="ARBA" id="ARBA00022982"/>
    </source>
</evidence>
<protein>
    <recommendedName>
        <fullName evidence="19">nitrate reductase (cytochrome)</fullName>
        <ecNumber evidence="19">1.9.6.1</ecNumber>
    </recommendedName>
</protein>
<dbReference type="PROSITE" id="PS00551">
    <property type="entry name" value="MOLYBDOPTERIN_PROK_1"/>
    <property type="match status" value="1"/>
</dbReference>
<dbReference type="FunFam" id="3.10.20.740:FF:000003">
    <property type="entry name" value="Formate dehydrogenase subunit alpha"/>
    <property type="match status" value="1"/>
</dbReference>
<dbReference type="InterPro" id="IPR017896">
    <property type="entry name" value="4Fe4S_Fe-S-bd"/>
</dbReference>
<dbReference type="Gene3D" id="3.40.50.740">
    <property type="match status" value="1"/>
</dbReference>
<keyword evidence="8" id="KW-0732">Signal</keyword>
<dbReference type="GO" id="GO:0022904">
    <property type="term" value="P:respiratory electron transport chain"/>
    <property type="evidence" value="ECO:0007669"/>
    <property type="project" value="TreeGrafter"/>
</dbReference>
<evidence type="ECO:0000256" key="4">
    <source>
        <dbReference type="ARBA" id="ARBA00022485"/>
    </source>
</evidence>
<dbReference type="InterPro" id="IPR019574">
    <property type="entry name" value="NADH_UbQ_OxRdtase_Gsu_4Fe4S-bd"/>
</dbReference>
<sequence length="1065" mass="116981">MQRPPIQRPGPQAHNGHASGATLRPVTLVVNGQTVEGRDGEWLAGLLDRVDAERGEPLAMSGAPGGVSVPHVCFDPALGPIQTCDTCWVRADGELARACAVPVYNGMTVDTLAPEAADAREEGMHRILGHHNLYCTVCDRNNGDCEVHNATKHVEIDHLRYEFEPKPYDIDASHPFYQYDPTQCILCGKCVEACQEVQVTETLSIGWDLDVPRVLWDGGAPAGESSCVSCGHCVTVCPCNALMEKTMMGQAGHFTNLKRDVFEPAVDVVKAVEPFIGNKPIFGLSDAEAKMREASVQKTKTVCTYCGVGCAFDVWTRERRILKIEPHDGPANGISTCVKGKFGWDFVNAPERLRTPLIRSDSGGMGYGVRGTGYGSAPEASGDVPGTPHPVPASPEAETFREATWDEALDTVARRMRAIADEHGPDSVAFIASSKATNEESYLVQKMARAVFGTNNVDNCSRYCQAPATMGLWRTVGYGGDAGTMDDIRAADLVLMVGTNTDQSHPVLAAHLRAAQKKRGQTHIVADIRSHLTAQRADLFLQPKPGTDLIWLSAVARHIFDQGWEDRAFLDQWVNHESVYRESLEPFTLEFAAERTGLSPEALRDAAYQISHAETVCALWAMGVTQHKMGSDTSTAISNLLLATGNFGKPGTGGYPLRGHNNVQGCSDFGSINTYFPGYQKVEDDEARKTYEHAWGVSLSAKKGLDNREMIDAIHEGSLKALFLVGEEIALVDADAHHVQDALSKLDFFCVQEIFFSKSAEFADVVLAASPSLEKDGTFVNTERRIQRLYRAMEPLAESRPDWEILTDLAKRLGHDWGYTHPSDIMDEVAATTPLFAGVNYARLAGYKSLCWPVAEDGTDTPLLYTEEFHLPEGKARLYPLEWTEPSDQPDDEYDLHLNTGRNLEHFHVGNQTHKSAGLNSIVPGTYVEVAEPLASARGLDTGDWVRLISRRGAVKAQVLVSDQVRDNELYMPLSSAEHAVNYLTSSVVDPDSHTPAYKELAVKMVKLDGPPTGERRKRPIKLTHHRYGTPTPQDGVEVQRKWDRPDYELPVIQRPPVGYTQSQT</sequence>
<dbReference type="GO" id="GO:0046872">
    <property type="term" value="F:metal ion binding"/>
    <property type="evidence" value="ECO:0007669"/>
    <property type="project" value="UniProtKB-KW"/>
</dbReference>
<dbReference type="Pfam" id="PF13510">
    <property type="entry name" value="Fer2_4"/>
    <property type="match status" value="1"/>
</dbReference>
<dbReference type="Pfam" id="PF01568">
    <property type="entry name" value="Molydop_binding"/>
    <property type="match status" value="1"/>
</dbReference>
<evidence type="ECO:0000256" key="16">
    <source>
        <dbReference type="ARBA" id="ARBA00034078"/>
    </source>
</evidence>
<dbReference type="Gene3D" id="3.30.70.20">
    <property type="match status" value="1"/>
</dbReference>
<keyword evidence="7" id="KW-0479">Metal-binding</keyword>
<dbReference type="OrthoDB" id="9792592at2"/>
<dbReference type="GO" id="GO:0051537">
    <property type="term" value="F:2 iron, 2 sulfur cluster binding"/>
    <property type="evidence" value="ECO:0007669"/>
    <property type="project" value="UniProtKB-KW"/>
</dbReference>
<evidence type="ECO:0000259" key="22">
    <source>
        <dbReference type="PROSITE" id="PS51379"/>
    </source>
</evidence>
<dbReference type="SMART" id="SM00926">
    <property type="entry name" value="Molybdop_Fe4S4"/>
    <property type="match status" value="1"/>
</dbReference>
<evidence type="ECO:0000256" key="8">
    <source>
        <dbReference type="ARBA" id="ARBA00022729"/>
    </source>
</evidence>
<dbReference type="SUPFAM" id="SSF54292">
    <property type="entry name" value="2Fe-2S ferredoxin-like"/>
    <property type="match status" value="1"/>
</dbReference>
<dbReference type="InterPro" id="IPR001041">
    <property type="entry name" value="2Fe-2S_ferredoxin-type"/>
</dbReference>
<comment type="cofactor">
    <cofactor evidence="16">
        <name>[2Fe-2S] cluster</name>
        <dbReference type="ChEBI" id="CHEBI:190135"/>
    </cofactor>
</comment>
<evidence type="ECO:0000259" key="24">
    <source>
        <dbReference type="PROSITE" id="PS51839"/>
    </source>
</evidence>
<evidence type="ECO:0000259" key="23">
    <source>
        <dbReference type="PROSITE" id="PS51669"/>
    </source>
</evidence>
<dbReference type="PANTHER" id="PTHR43105">
    <property type="entry name" value="RESPIRATORY NITRATE REDUCTASE"/>
    <property type="match status" value="1"/>
</dbReference>
<feature type="domain" description="4Fe-4S His(Cys)3-ligated-type" evidence="24">
    <location>
        <begin position="115"/>
        <end position="155"/>
    </location>
</feature>
<keyword evidence="9" id="KW-0677">Repeat</keyword>